<feature type="transmembrane region" description="Helical" evidence="1">
    <location>
        <begin position="186"/>
        <end position="207"/>
    </location>
</feature>
<feature type="transmembrane region" description="Helical" evidence="1">
    <location>
        <begin position="118"/>
        <end position="138"/>
    </location>
</feature>
<dbReference type="RefSeq" id="WP_315571889.1">
    <property type="nucleotide sequence ID" value="NZ_CP118868.1"/>
</dbReference>
<feature type="transmembrane region" description="Helical" evidence="1">
    <location>
        <begin position="12"/>
        <end position="31"/>
    </location>
</feature>
<name>A0ABY8C514_9FIRM</name>
<feature type="transmembrane region" description="Helical" evidence="1">
    <location>
        <begin position="66"/>
        <end position="86"/>
    </location>
</feature>
<accession>A0ABY8C514</accession>
<dbReference type="EMBL" id="CP118868">
    <property type="protein sequence ID" value="WEG35787.1"/>
    <property type="molecule type" value="Genomic_DNA"/>
</dbReference>
<protein>
    <submittedName>
        <fullName evidence="2">Uncharacterized protein</fullName>
    </submittedName>
</protein>
<evidence type="ECO:0000313" key="2">
    <source>
        <dbReference type="EMBL" id="WEG35787.1"/>
    </source>
</evidence>
<feature type="transmembrane region" description="Helical" evidence="1">
    <location>
        <begin position="145"/>
        <end position="166"/>
    </location>
</feature>
<feature type="transmembrane region" description="Helical" evidence="1">
    <location>
        <begin position="93"/>
        <end position="112"/>
    </location>
</feature>
<gene>
    <name evidence="2" type="ORF">PYS61_01085</name>
</gene>
<keyword evidence="1" id="KW-0812">Transmembrane</keyword>
<evidence type="ECO:0000313" key="3">
    <source>
        <dbReference type="Proteomes" id="UP001220478"/>
    </source>
</evidence>
<dbReference type="Proteomes" id="UP001220478">
    <property type="component" value="Chromosome"/>
</dbReference>
<keyword evidence="1" id="KW-0472">Membrane</keyword>
<organism evidence="2 3">
    <name type="scientific">Amygdalobacter indicium</name>
    <dbReference type="NCBI Taxonomy" id="3029272"/>
    <lineage>
        <taxon>Bacteria</taxon>
        <taxon>Bacillati</taxon>
        <taxon>Bacillota</taxon>
        <taxon>Clostridia</taxon>
        <taxon>Eubacteriales</taxon>
        <taxon>Oscillospiraceae</taxon>
        <taxon>Amygdalobacter</taxon>
    </lineage>
</organism>
<sequence length="218" mass="24275">MTATFNFSSNLINYIGLAALFTASLLLLLTGEKIKHPFLFLIGLHGGTKIVQMTVILSGVTPFYKYVSLVTAALLAEVILVTLFCTLAKRLSYALAGALMAFYPFLLLRRFWPTDFPVYFVPFYVPLMLLALIGAYVFYSRPQLLMYLMTSCCGTLGIFIVFYSLFMRLSLKKAVVFVAAYSHNMPLPYLAAFLIILLLGTIFGYCCQSGKIKAAARL</sequence>
<keyword evidence="3" id="KW-1185">Reference proteome</keyword>
<reference evidence="2 3" key="1">
    <citation type="submission" date="2023-02" db="EMBL/GenBank/DDBJ databases">
        <title>Novel Oscillospiraceae bacterial genomes.</title>
        <authorList>
            <person name="Srinivasan S."/>
            <person name="Austin M.N."/>
            <person name="Fiedler T.L."/>
            <person name="Strenk S.M."/>
            <person name="Agnew K.J."/>
            <person name="Nagana Gowda G.A."/>
            <person name="Raftery D."/>
            <person name="Beamer M.A."/>
            <person name="Achilles S.L."/>
            <person name="Wiesenfeld H.C."/>
            <person name="Fredricks D.N."/>
            <person name="Hillier S.L."/>
        </authorList>
    </citation>
    <scope>NUCLEOTIDE SEQUENCE [LARGE SCALE GENOMIC DNA]</scope>
    <source>
        <strain evidence="2 3">CHIC02 1186E3-8</strain>
    </source>
</reference>
<keyword evidence="1" id="KW-1133">Transmembrane helix</keyword>
<proteinExistence type="predicted"/>
<evidence type="ECO:0000256" key="1">
    <source>
        <dbReference type="SAM" id="Phobius"/>
    </source>
</evidence>